<organism evidence="2 3">
    <name type="scientific">Pseudothauera lacus</name>
    <dbReference type="NCBI Taxonomy" id="2136175"/>
    <lineage>
        <taxon>Bacteria</taxon>
        <taxon>Pseudomonadati</taxon>
        <taxon>Pseudomonadota</taxon>
        <taxon>Betaproteobacteria</taxon>
        <taxon>Rhodocyclales</taxon>
        <taxon>Zoogloeaceae</taxon>
        <taxon>Pseudothauera</taxon>
    </lineage>
</organism>
<comment type="caution">
    <text evidence="2">The sequence shown here is derived from an EMBL/GenBank/DDBJ whole genome shotgun (WGS) entry which is preliminary data.</text>
</comment>
<dbReference type="Proteomes" id="UP000241193">
    <property type="component" value="Unassembled WGS sequence"/>
</dbReference>
<gene>
    <name evidence="2" type="ORF">C8261_14175</name>
</gene>
<keyword evidence="3" id="KW-1185">Reference proteome</keyword>
<dbReference type="RefSeq" id="WP_107494375.1">
    <property type="nucleotide sequence ID" value="NZ_PZKC01000012.1"/>
</dbReference>
<keyword evidence="1" id="KW-0472">Membrane</keyword>
<keyword evidence="1" id="KW-0812">Transmembrane</keyword>
<evidence type="ECO:0000313" key="2">
    <source>
        <dbReference type="EMBL" id="PTD95593.1"/>
    </source>
</evidence>
<protein>
    <submittedName>
        <fullName evidence="2">Uncharacterized protein</fullName>
    </submittedName>
</protein>
<name>A0A2T4ICV4_9RHOO</name>
<evidence type="ECO:0000256" key="1">
    <source>
        <dbReference type="SAM" id="Phobius"/>
    </source>
</evidence>
<dbReference type="AlphaFoldDB" id="A0A2T4ICV4"/>
<feature type="transmembrane region" description="Helical" evidence="1">
    <location>
        <begin position="131"/>
        <end position="149"/>
    </location>
</feature>
<keyword evidence="1" id="KW-1133">Transmembrane helix</keyword>
<sequence>MSRRQAPQRVAVDAALLRRVELEAPALLRRHGRQWAHAAQAAAVEHGLVAVLSLAGLFVLGWPPASMALFLICALWLGLLFDALRLALAPGLVAEGEVLAGREAWLWPALDAMQRGQDSCLQHQGGRMPPLLQLLCGLWFALWLSWAVLDELARSDGVGVFAGMAARPDMLGVMVLGVLGQLVAGLFALRRELHAAECGDAPLRFQPIVEVVLWFLMLLLWFAATPITMLAALLVGAGGDGIPATLIFVASGYALMLLRALAEWGALRRQQRQLAWLRERLEARGITA</sequence>
<feature type="transmembrane region" description="Helical" evidence="1">
    <location>
        <begin position="241"/>
        <end position="262"/>
    </location>
</feature>
<feature type="transmembrane region" description="Helical" evidence="1">
    <location>
        <begin position="68"/>
        <end position="88"/>
    </location>
</feature>
<reference evidence="2 3" key="1">
    <citation type="submission" date="2018-03" db="EMBL/GenBank/DDBJ databases">
        <authorList>
            <person name="Keele B.F."/>
        </authorList>
    </citation>
    <scope>NUCLEOTIDE SEQUENCE [LARGE SCALE GENOMIC DNA]</scope>
    <source>
        <strain evidence="2 3">D20</strain>
    </source>
</reference>
<feature type="transmembrane region" description="Helical" evidence="1">
    <location>
        <begin position="211"/>
        <end position="235"/>
    </location>
</feature>
<dbReference type="EMBL" id="PZKC01000012">
    <property type="protein sequence ID" value="PTD95593.1"/>
    <property type="molecule type" value="Genomic_DNA"/>
</dbReference>
<reference evidence="2 3" key="2">
    <citation type="submission" date="2018-04" db="EMBL/GenBank/DDBJ databases">
        <title>Thauera lacus sp. nov., isolated from an saline lake in Inner Mongolia, China.</title>
        <authorList>
            <person name="Liang Q.-Y."/>
        </authorList>
    </citation>
    <scope>NUCLEOTIDE SEQUENCE [LARGE SCALE GENOMIC DNA]</scope>
    <source>
        <strain evidence="2 3">D20</strain>
    </source>
</reference>
<proteinExistence type="predicted"/>
<feature type="transmembrane region" description="Helical" evidence="1">
    <location>
        <begin position="38"/>
        <end position="62"/>
    </location>
</feature>
<evidence type="ECO:0000313" key="3">
    <source>
        <dbReference type="Proteomes" id="UP000241193"/>
    </source>
</evidence>
<accession>A0A2T4ICV4</accession>
<feature type="transmembrane region" description="Helical" evidence="1">
    <location>
        <begin position="169"/>
        <end position="190"/>
    </location>
</feature>